<sequence>KWGLLGGLLLIPFIPFIVASGGFFPNLFFPFITGKNFTFRILVEVLLLLYVLMAFKEPKYRPRGAPLLWTMLAFVAWMGAATVLSIDPIKSFWSNFERMDGYITLLHYFALFVIAGTVLTAEKWWERFFQTSVAASAIMGCYALLQLFGILAISSQSGPRVDTTFGNATYLAVYMLIHVFLTLFLVVRILGNEEVRRRSTALLTLYGIAIALQVLALYFTETRGAVLGLIGGLIIAALYIAWRGRAPQWRVLRRWSLGALGAIVLLIGGFFAVRNTSLVSYSNTLERLASISLEDPTTQSRFTIWNMAYQGAQERPLFGWGQENFSFVFNKHYVPSMYNQEQWFDRAHNQFLDWLVAGGFPAFLLYLTLFVLAAWAIFRSEELSVPEQAALLGLLAGYAFNNLFVFDNVISAAYFYLILAFVWGLTSKGVPRFMFLSKPADDKLLAVVAPVAAVVILGGAWMLNAPGLARAQVLIDALQTTTQTGTAKDPSENVAAFKSAIVYGSLGRQETVEQLFQFASNTIAPSTAASPELKQEVYALAYQEGQALLKERPKDARIDLFMAVFLSQFGKYDEALIYLEKALAESPKKQQILFQVASLSLAMGNADRAVESAKTAFDLAPGYADARALYAAVLYYTGQGAEADQLLKDGFGSVLVDNDRLLQTYVSLKMYDRIVGIWKVRVEKNPNDTQVHLGLASAYFQSGDNKNAIAELEKVSTLNASLAPQMQSIITQIQNGSLKPQ</sequence>
<keyword evidence="3 6" id="KW-1133">Transmembrane helix</keyword>
<dbReference type="PANTHER" id="PTHR37422:SF13">
    <property type="entry name" value="LIPOPOLYSACCHARIDE BIOSYNTHESIS PROTEIN PA4999-RELATED"/>
    <property type="match status" value="1"/>
</dbReference>
<dbReference type="Pfam" id="PF13181">
    <property type="entry name" value="TPR_8"/>
    <property type="match status" value="2"/>
</dbReference>
<evidence type="ECO:0000256" key="6">
    <source>
        <dbReference type="SAM" id="Phobius"/>
    </source>
</evidence>
<evidence type="ECO:0000256" key="2">
    <source>
        <dbReference type="ARBA" id="ARBA00022692"/>
    </source>
</evidence>
<evidence type="ECO:0000256" key="1">
    <source>
        <dbReference type="ARBA" id="ARBA00004141"/>
    </source>
</evidence>
<dbReference type="InterPro" id="IPR051533">
    <property type="entry name" value="WaaL-like"/>
</dbReference>
<comment type="caution">
    <text evidence="8">The sequence shown here is derived from an EMBL/GenBank/DDBJ whole genome shotgun (WGS) entry which is preliminary data.</text>
</comment>
<dbReference type="Pfam" id="PF04932">
    <property type="entry name" value="Wzy_C"/>
    <property type="match status" value="1"/>
</dbReference>
<keyword evidence="2 6" id="KW-0812">Transmembrane</keyword>
<feature type="transmembrane region" description="Helical" evidence="6">
    <location>
        <begin position="354"/>
        <end position="377"/>
    </location>
</feature>
<dbReference type="SMART" id="SM00028">
    <property type="entry name" value="TPR"/>
    <property type="match status" value="3"/>
</dbReference>
<feature type="transmembrane region" description="Helical" evidence="6">
    <location>
        <begin position="165"/>
        <end position="187"/>
    </location>
</feature>
<dbReference type="Pfam" id="PF14559">
    <property type="entry name" value="TPR_19"/>
    <property type="match status" value="1"/>
</dbReference>
<evidence type="ECO:0000313" key="8">
    <source>
        <dbReference type="EMBL" id="OGC83554.1"/>
    </source>
</evidence>
<dbReference type="Proteomes" id="UP000177564">
    <property type="component" value="Unassembled WGS sequence"/>
</dbReference>
<dbReference type="Gene3D" id="1.25.40.10">
    <property type="entry name" value="Tetratricopeptide repeat domain"/>
    <property type="match status" value="2"/>
</dbReference>
<feature type="non-terminal residue" evidence="8">
    <location>
        <position position="1"/>
    </location>
</feature>
<dbReference type="InterPro" id="IPR019734">
    <property type="entry name" value="TPR_rpt"/>
</dbReference>
<name>A0A1F4XPP6_9BACT</name>
<dbReference type="PANTHER" id="PTHR37422">
    <property type="entry name" value="TEICHURONIC ACID BIOSYNTHESIS PROTEIN TUAE"/>
    <property type="match status" value="1"/>
</dbReference>
<feature type="transmembrane region" description="Helical" evidence="6">
    <location>
        <begin position="389"/>
        <end position="406"/>
    </location>
</feature>
<evidence type="ECO:0000259" key="7">
    <source>
        <dbReference type="Pfam" id="PF04932"/>
    </source>
</evidence>
<comment type="subcellular location">
    <subcellularLocation>
        <location evidence="1">Membrane</location>
        <topology evidence="1">Multi-pass membrane protein</topology>
    </subcellularLocation>
</comment>
<feature type="transmembrane region" description="Helical" evidence="6">
    <location>
        <begin position="199"/>
        <end position="219"/>
    </location>
</feature>
<feature type="transmembrane region" description="Helical" evidence="6">
    <location>
        <begin position="67"/>
        <end position="86"/>
    </location>
</feature>
<keyword evidence="5" id="KW-0802">TPR repeat</keyword>
<feature type="transmembrane region" description="Helical" evidence="6">
    <location>
        <begin position="254"/>
        <end position="273"/>
    </location>
</feature>
<keyword evidence="4 6" id="KW-0472">Membrane</keyword>
<protein>
    <recommendedName>
        <fullName evidence="7">O-antigen ligase-related domain-containing protein</fullName>
    </recommendedName>
</protein>
<reference evidence="8 9" key="1">
    <citation type="journal article" date="2016" name="Nat. Commun.">
        <title>Thousands of microbial genomes shed light on interconnected biogeochemical processes in an aquifer system.</title>
        <authorList>
            <person name="Anantharaman K."/>
            <person name="Brown C.T."/>
            <person name="Hug L.A."/>
            <person name="Sharon I."/>
            <person name="Castelle C.J."/>
            <person name="Probst A.J."/>
            <person name="Thomas B.C."/>
            <person name="Singh A."/>
            <person name="Wilkins M.J."/>
            <person name="Karaoz U."/>
            <person name="Brodie E.L."/>
            <person name="Williams K.H."/>
            <person name="Hubbard S.S."/>
            <person name="Banfield J.F."/>
        </authorList>
    </citation>
    <scope>NUCLEOTIDE SEQUENCE [LARGE SCALE GENOMIC DNA]</scope>
</reference>
<dbReference type="PROSITE" id="PS50005">
    <property type="entry name" value="TPR"/>
    <property type="match status" value="1"/>
</dbReference>
<feature type="transmembrane region" description="Helical" evidence="6">
    <location>
        <begin position="412"/>
        <end position="431"/>
    </location>
</feature>
<evidence type="ECO:0000256" key="5">
    <source>
        <dbReference type="PROSITE-ProRule" id="PRU00339"/>
    </source>
</evidence>
<organism evidence="8 9">
    <name type="scientific">Candidatus Adlerbacteria bacterium RIFCSPHIGHO2_02_FULL_52_17</name>
    <dbReference type="NCBI Taxonomy" id="1797240"/>
    <lineage>
        <taxon>Bacteria</taxon>
        <taxon>Candidatus Adleribacteriota</taxon>
    </lineage>
</organism>
<feature type="transmembrane region" description="Helical" evidence="6">
    <location>
        <begin position="133"/>
        <end position="153"/>
    </location>
</feature>
<feature type="transmembrane region" description="Helical" evidence="6">
    <location>
        <begin position="37"/>
        <end position="55"/>
    </location>
</feature>
<evidence type="ECO:0000256" key="3">
    <source>
        <dbReference type="ARBA" id="ARBA00022989"/>
    </source>
</evidence>
<feature type="transmembrane region" description="Helical" evidence="6">
    <location>
        <begin position="443"/>
        <end position="463"/>
    </location>
</feature>
<gene>
    <name evidence="8" type="ORF">A3D68_00150</name>
</gene>
<proteinExistence type="predicted"/>
<feature type="domain" description="O-antigen ligase-related" evidence="7">
    <location>
        <begin position="209"/>
        <end position="367"/>
    </location>
</feature>
<dbReference type="SUPFAM" id="SSF48452">
    <property type="entry name" value="TPR-like"/>
    <property type="match status" value="1"/>
</dbReference>
<dbReference type="AlphaFoldDB" id="A0A1F4XPP6"/>
<feature type="repeat" description="TPR" evidence="5">
    <location>
        <begin position="556"/>
        <end position="589"/>
    </location>
</feature>
<feature type="transmembrane region" description="Helical" evidence="6">
    <location>
        <begin position="101"/>
        <end position="121"/>
    </location>
</feature>
<dbReference type="EMBL" id="MEWU01000016">
    <property type="protein sequence ID" value="OGC83554.1"/>
    <property type="molecule type" value="Genomic_DNA"/>
</dbReference>
<evidence type="ECO:0000256" key="4">
    <source>
        <dbReference type="ARBA" id="ARBA00023136"/>
    </source>
</evidence>
<accession>A0A1F4XPP6</accession>
<dbReference type="InterPro" id="IPR011990">
    <property type="entry name" value="TPR-like_helical_dom_sf"/>
</dbReference>
<evidence type="ECO:0000313" key="9">
    <source>
        <dbReference type="Proteomes" id="UP000177564"/>
    </source>
</evidence>
<feature type="transmembrane region" description="Helical" evidence="6">
    <location>
        <begin position="225"/>
        <end position="242"/>
    </location>
</feature>
<dbReference type="InterPro" id="IPR007016">
    <property type="entry name" value="O-antigen_ligase-rel_domated"/>
</dbReference>
<dbReference type="STRING" id="1797240.A3D68_00150"/>
<dbReference type="GO" id="GO:0016020">
    <property type="term" value="C:membrane"/>
    <property type="evidence" value="ECO:0007669"/>
    <property type="project" value="UniProtKB-SubCell"/>
</dbReference>